<dbReference type="Proteomes" id="UP001295794">
    <property type="component" value="Unassembled WGS sequence"/>
</dbReference>
<dbReference type="InterPro" id="IPR022226">
    <property type="entry name" value="DUF3752"/>
</dbReference>
<comment type="caution">
    <text evidence="3">The sequence shown here is derived from an EMBL/GenBank/DDBJ whole genome shotgun (WGS) entry which is preliminary data.</text>
</comment>
<feature type="compositionally biased region" description="Low complexity" evidence="1">
    <location>
        <begin position="93"/>
        <end position="108"/>
    </location>
</feature>
<accession>A0AAD2GRN4</accession>
<evidence type="ECO:0000313" key="3">
    <source>
        <dbReference type="EMBL" id="CAK5262678.1"/>
    </source>
</evidence>
<sequence length="353" mass="38674">MSSIGPAIPSHLLSQRHQVEADEDEAEPAPSASEAAASIGPSIPSHLLNREASIHIHDAESVPVTEPVVAASKIPPISQDDDSDDDYGPALPPDLAASSSSKKLGPAAPQQPRGPVMGPSMPPQHGFYEDDDDDDDDDVGPRPLPAGYAARQELDPVAEFMEREERRRKEREDALKPKVPQREEWMLVPPSSSALLGTLDPAKLSRPRTFRATAAPAASSQDTSLWTETPAERAQRLADEVSGKRRRAANSEAPVDERTDLERRKRARVDEDIRRGVDEHTKRTRGAALVEAHNEKLKKEPKKDDEPKAIWDRDRDMGLSGRVMDSDKRNKMIKEARGLGDRFSSGSSGGFYA</sequence>
<dbReference type="PANTHER" id="PTHR46370">
    <property type="entry name" value="GPALPP MOTIFS-CONTAINING PROTEIN 1"/>
    <property type="match status" value="1"/>
</dbReference>
<name>A0AAD2GRN4_9AGAR</name>
<feature type="compositionally biased region" description="Basic and acidic residues" evidence="1">
    <location>
        <begin position="230"/>
        <end position="243"/>
    </location>
</feature>
<feature type="compositionally biased region" description="Basic and acidic residues" evidence="1">
    <location>
        <begin position="160"/>
        <end position="184"/>
    </location>
</feature>
<keyword evidence="4" id="KW-1185">Reference proteome</keyword>
<evidence type="ECO:0000259" key="2">
    <source>
        <dbReference type="Pfam" id="PF12572"/>
    </source>
</evidence>
<reference evidence="3" key="1">
    <citation type="submission" date="2023-11" db="EMBL/GenBank/DDBJ databases">
        <authorList>
            <person name="De Vega J J."/>
            <person name="De Vega J J."/>
        </authorList>
    </citation>
    <scope>NUCLEOTIDE SEQUENCE</scope>
</reference>
<feature type="compositionally biased region" description="Basic and acidic residues" evidence="1">
    <location>
        <begin position="255"/>
        <end position="281"/>
    </location>
</feature>
<dbReference type="Pfam" id="PF12572">
    <property type="entry name" value="DUF3752"/>
    <property type="match status" value="1"/>
</dbReference>
<feature type="compositionally biased region" description="Basic and acidic residues" evidence="1">
    <location>
        <begin position="48"/>
        <end position="60"/>
    </location>
</feature>
<evidence type="ECO:0000313" key="4">
    <source>
        <dbReference type="Proteomes" id="UP001295794"/>
    </source>
</evidence>
<protein>
    <recommendedName>
        <fullName evidence="2">DUF3752 domain-containing protein</fullName>
    </recommendedName>
</protein>
<feature type="region of interest" description="Disordered" evidence="1">
    <location>
        <begin position="1"/>
        <end position="184"/>
    </location>
</feature>
<dbReference type="InterPro" id="IPR046331">
    <property type="entry name" value="GPAM1-like"/>
</dbReference>
<dbReference type="EMBL" id="CAVNYO010000022">
    <property type="protein sequence ID" value="CAK5262678.1"/>
    <property type="molecule type" value="Genomic_DNA"/>
</dbReference>
<feature type="compositionally biased region" description="Low complexity" evidence="1">
    <location>
        <begin position="28"/>
        <end position="45"/>
    </location>
</feature>
<feature type="compositionally biased region" description="Acidic residues" evidence="1">
    <location>
        <begin position="129"/>
        <end position="138"/>
    </location>
</feature>
<evidence type="ECO:0000256" key="1">
    <source>
        <dbReference type="SAM" id="MobiDB-lite"/>
    </source>
</evidence>
<dbReference type="AlphaFoldDB" id="A0AAD2GRN4"/>
<feature type="compositionally biased region" description="Basic and acidic residues" evidence="1">
    <location>
        <begin position="292"/>
        <end position="317"/>
    </location>
</feature>
<organism evidence="3 4">
    <name type="scientific">Mycena citricolor</name>
    <dbReference type="NCBI Taxonomy" id="2018698"/>
    <lineage>
        <taxon>Eukaryota</taxon>
        <taxon>Fungi</taxon>
        <taxon>Dikarya</taxon>
        <taxon>Basidiomycota</taxon>
        <taxon>Agaricomycotina</taxon>
        <taxon>Agaricomycetes</taxon>
        <taxon>Agaricomycetidae</taxon>
        <taxon>Agaricales</taxon>
        <taxon>Marasmiineae</taxon>
        <taxon>Mycenaceae</taxon>
        <taxon>Mycena</taxon>
    </lineage>
</organism>
<dbReference type="PANTHER" id="PTHR46370:SF1">
    <property type="entry name" value="GPALPP MOTIFS-CONTAINING PROTEIN 1"/>
    <property type="match status" value="1"/>
</dbReference>
<proteinExistence type="predicted"/>
<feature type="region of interest" description="Disordered" evidence="1">
    <location>
        <begin position="212"/>
        <end position="353"/>
    </location>
</feature>
<feature type="compositionally biased region" description="Basic and acidic residues" evidence="1">
    <location>
        <begin position="324"/>
        <end position="340"/>
    </location>
</feature>
<gene>
    <name evidence="3" type="ORF">MYCIT1_LOCUS1594</name>
</gene>
<feature type="domain" description="DUF3752" evidence="2">
    <location>
        <begin position="189"/>
        <end position="344"/>
    </location>
</feature>